<dbReference type="Pfam" id="PF13424">
    <property type="entry name" value="TPR_12"/>
    <property type="match status" value="1"/>
</dbReference>
<accession>A0ABD3V5M5</accession>
<dbReference type="EMBL" id="JBJQND010000013">
    <property type="protein sequence ID" value="KAL3856922.1"/>
    <property type="molecule type" value="Genomic_DNA"/>
</dbReference>
<dbReference type="InterPro" id="IPR011990">
    <property type="entry name" value="TPR-like_helical_dom_sf"/>
</dbReference>
<comment type="caution">
    <text evidence="1">The sequence shown here is derived from an EMBL/GenBank/DDBJ whole genome shotgun (WGS) entry which is preliminary data.</text>
</comment>
<dbReference type="PANTHER" id="PTHR46575">
    <property type="entry name" value="AMYLOID PROTEIN-BINDING PROTEIN 2"/>
    <property type="match status" value="1"/>
</dbReference>
<dbReference type="PANTHER" id="PTHR46575:SF1">
    <property type="entry name" value="AMYLOID PROTEIN-BINDING PROTEIN 2"/>
    <property type="match status" value="1"/>
</dbReference>
<organism evidence="1 2">
    <name type="scientific">Sinanodonta woodiana</name>
    <name type="common">Chinese pond mussel</name>
    <name type="synonym">Anodonta woodiana</name>
    <dbReference type="NCBI Taxonomy" id="1069815"/>
    <lineage>
        <taxon>Eukaryota</taxon>
        <taxon>Metazoa</taxon>
        <taxon>Spiralia</taxon>
        <taxon>Lophotrochozoa</taxon>
        <taxon>Mollusca</taxon>
        <taxon>Bivalvia</taxon>
        <taxon>Autobranchia</taxon>
        <taxon>Heteroconchia</taxon>
        <taxon>Palaeoheterodonta</taxon>
        <taxon>Unionida</taxon>
        <taxon>Unionoidea</taxon>
        <taxon>Unionidae</taxon>
        <taxon>Unioninae</taxon>
        <taxon>Sinanodonta</taxon>
    </lineage>
</organism>
<feature type="non-terminal residue" evidence="1">
    <location>
        <position position="63"/>
    </location>
</feature>
<sequence length="63" mass="7189">LILEEIAIASLDEELEDLCFDKAKELHLQALSLANRAFGENNFQTAKHYGNLGRLYQSMHLLE</sequence>
<reference evidence="1 2" key="1">
    <citation type="submission" date="2024-11" db="EMBL/GenBank/DDBJ databases">
        <title>Chromosome-level genome assembly of the freshwater bivalve Anodonta woodiana.</title>
        <authorList>
            <person name="Chen X."/>
        </authorList>
    </citation>
    <scope>NUCLEOTIDE SEQUENCE [LARGE SCALE GENOMIC DNA]</scope>
    <source>
        <strain evidence="1">MN2024</strain>
        <tissue evidence="1">Gills</tissue>
    </source>
</reference>
<keyword evidence="2" id="KW-1185">Reference proteome</keyword>
<dbReference type="AlphaFoldDB" id="A0ABD3V5M5"/>
<dbReference type="Proteomes" id="UP001634394">
    <property type="component" value="Unassembled WGS sequence"/>
</dbReference>
<gene>
    <name evidence="1" type="ORF">ACJMK2_011628</name>
</gene>
<dbReference type="InterPro" id="IPR042476">
    <property type="entry name" value="APPBP2"/>
</dbReference>
<dbReference type="Gene3D" id="1.25.40.10">
    <property type="entry name" value="Tetratricopeptide repeat domain"/>
    <property type="match status" value="1"/>
</dbReference>
<evidence type="ECO:0000313" key="1">
    <source>
        <dbReference type="EMBL" id="KAL3856922.1"/>
    </source>
</evidence>
<evidence type="ECO:0000313" key="2">
    <source>
        <dbReference type="Proteomes" id="UP001634394"/>
    </source>
</evidence>
<name>A0ABD3V5M5_SINWO</name>
<protein>
    <submittedName>
        <fullName evidence="1">Uncharacterized protein</fullName>
    </submittedName>
</protein>
<feature type="non-terminal residue" evidence="1">
    <location>
        <position position="1"/>
    </location>
</feature>
<proteinExistence type="predicted"/>